<accession>W2M3C6</accession>
<evidence type="ECO:0008006" key="2">
    <source>
        <dbReference type="Google" id="ProtNLM"/>
    </source>
</evidence>
<dbReference type="EMBL" id="KI696698">
    <property type="protein sequence ID" value="ETM30907.1"/>
    <property type="molecule type" value="Genomic_DNA"/>
</dbReference>
<name>W2M3C6_PHYNI</name>
<organism evidence="1">
    <name type="scientific">Phytophthora nicotianae</name>
    <name type="common">Potato buckeye rot agent</name>
    <name type="synonym">Phytophthora parasitica</name>
    <dbReference type="NCBI Taxonomy" id="4792"/>
    <lineage>
        <taxon>Eukaryota</taxon>
        <taxon>Sar</taxon>
        <taxon>Stramenopiles</taxon>
        <taxon>Oomycota</taxon>
        <taxon>Peronosporomycetes</taxon>
        <taxon>Peronosporales</taxon>
        <taxon>Peronosporaceae</taxon>
        <taxon>Phytophthora</taxon>
    </lineage>
</organism>
<feature type="non-terminal residue" evidence="1">
    <location>
        <position position="130"/>
    </location>
</feature>
<reference evidence="1" key="1">
    <citation type="submission" date="2013-11" db="EMBL/GenBank/DDBJ databases">
        <title>The Genome Sequence of Phytophthora parasitica IAC_01/95.</title>
        <authorList>
            <consortium name="The Broad Institute Genomics Platform"/>
            <person name="Russ C."/>
            <person name="Tyler B."/>
            <person name="Panabieres F."/>
            <person name="Shan W."/>
            <person name="Tripathy S."/>
            <person name="Grunwald N."/>
            <person name="Machado M."/>
            <person name="Johnson C.S."/>
            <person name="Arredondo F."/>
            <person name="Hong C."/>
            <person name="Coffey M."/>
            <person name="Young S.K."/>
            <person name="Zeng Q."/>
            <person name="Gargeya S."/>
            <person name="Fitzgerald M."/>
            <person name="Abouelleil A."/>
            <person name="Alvarado L."/>
            <person name="Chapman S.B."/>
            <person name="Gainer-Dewar J."/>
            <person name="Goldberg J."/>
            <person name="Griggs A."/>
            <person name="Gujja S."/>
            <person name="Hansen M."/>
            <person name="Howarth C."/>
            <person name="Imamovic A."/>
            <person name="Ireland A."/>
            <person name="Larimer J."/>
            <person name="McCowan C."/>
            <person name="Murphy C."/>
            <person name="Pearson M."/>
            <person name="Poon T.W."/>
            <person name="Priest M."/>
            <person name="Roberts A."/>
            <person name="Saif S."/>
            <person name="Shea T."/>
            <person name="Sykes S."/>
            <person name="Wortman J."/>
            <person name="Nusbaum C."/>
            <person name="Birren B."/>
        </authorList>
    </citation>
    <scope>NUCLEOTIDE SEQUENCE [LARGE SCALE GENOMIC DNA]</scope>
    <source>
        <strain evidence="1">IAC_01/95</strain>
    </source>
</reference>
<dbReference type="PANTHER" id="PTHR40866">
    <property type="entry name" value="BED-TYPE DOMAIN-CONTAINING PROTEIN"/>
    <property type="match status" value="1"/>
</dbReference>
<gene>
    <name evidence="1" type="ORF">L914_21423</name>
</gene>
<sequence>MVSNKQRSEYFFAPEAPGLLKCRYCGKLRKQAVRNGFPNLVSYLTDKHPQLEEDYKDSTYYVGIYAIYVIADTPLLAPLFEENAFGADLRIAFIMETLAVSGKQPGCVRFIIGDNCITIQAIATRMGLPL</sequence>
<proteinExistence type="predicted"/>
<evidence type="ECO:0000313" key="1">
    <source>
        <dbReference type="EMBL" id="ETM30907.1"/>
    </source>
</evidence>
<dbReference type="AlphaFoldDB" id="W2M3C6"/>
<dbReference type="VEuPathDB" id="FungiDB:PPTG_19011"/>
<dbReference type="PANTHER" id="PTHR40866:SF1">
    <property type="entry name" value="BED-TYPE DOMAIN-CONTAINING PROTEIN"/>
    <property type="match status" value="1"/>
</dbReference>
<protein>
    <recommendedName>
        <fullName evidence="2">BED-type domain-containing protein</fullName>
    </recommendedName>
</protein>
<dbReference type="Proteomes" id="UP000054532">
    <property type="component" value="Unassembled WGS sequence"/>
</dbReference>